<keyword evidence="4" id="KW-1185">Reference proteome</keyword>
<comment type="similarity">
    <text evidence="1">Belongs to the protein-tyrosine phosphatase family.</text>
</comment>
<comment type="caution">
    <text evidence="3">The sequence shown here is derived from an EMBL/GenBank/DDBJ whole genome shotgun (WGS) entry which is preliminary data.</text>
</comment>
<gene>
    <name evidence="3" type="ORF">HZF05_06140</name>
</gene>
<name>A0A838L4Q4_9SPHN</name>
<dbReference type="EMBL" id="JACEIB010000003">
    <property type="protein sequence ID" value="MBA2933675.1"/>
    <property type="molecule type" value="Genomic_DNA"/>
</dbReference>
<dbReference type="Pfam" id="PF13350">
    <property type="entry name" value="Y_phosphatase3"/>
    <property type="match status" value="1"/>
</dbReference>
<dbReference type="Proteomes" id="UP000570166">
    <property type="component" value="Unassembled WGS sequence"/>
</dbReference>
<reference evidence="3 4" key="1">
    <citation type="submission" date="2020-07" db="EMBL/GenBank/DDBJ databases">
        <authorList>
            <person name="Sun Q."/>
        </authorList>
    </citation>
    <scope>NUCLEOTIDE SEQUENCE [LARGE SCALE GENOMIC DNA]</scope>
    <source>
        <strain evidence="3 4">CGMCC 1.13654</strain>
    </source>
</reference>
<dbReference type="InterPro" id="IPR000387">
    <property type="entry name" value="Tyr_Pase_dom"/>
</dbReference>
<evidence type="ECO:0000259" key="2">
    <source>
        <dbReference type="PROSITE" id="PS50056"/>
    </source>
</evidence>
<evidence type="ECO:0000256" key="1">
    <source>
        <dbReference type="ARBA" id="ARBA00009580"/>
    </source>
</evidence>
<accession>A0A838L4Q4</accession>
<dbReference type="GO" id="GO:0004721">
    <property type="term" value="F:phosphoprotein phosphatase activity"/>
    <property type="evidence" value="ECO:0007669"/>
    <property type="project" value="InterPro"/>
</dbReference>
<sequence length="252" mass="27164">MTEALSRLNFRDVGGIPTASGGIVRPAILYRSEGPASFDDDHRSELAALGIKLVCDLRSDSERDKDPNDWATAALLLNMDITADLRVITNAGWATLKDNPTLEAGKRALATNYSEMPAQILPNLKMLVDAIVGGGTPILVHCTAGKDRTGVMVAILLAALGVPRDLIVADYQRSEVFALNMRARGGVPEKFEEHFGFRPSEELMDAMIGVDLEFLDAALDAVTAKWGSIESFFAAGGVDEAQLDRFRAVFVA</sequence>
<organism evidence="3 4">
    <name type="scientific">Sphingomonas chungangi</name>
    <dbReference type="NCBI Taxonomy" id="2683589"/>
    <lineage>
        <taxon>Bacteria</taxon>
        <taxon>Pseudomonadati</taxon>
        <taxon>Pseudomonadota</taxon>
        <taxon>Alphaproteobacteria</taxon>
        <taxon>Sphingomonadales</taxon>
        <taxon>Sphingomonadaceae</taxon>
        <taxon>Sphingomonas</taxon>
    </lineage>
</organism>
<dbReference type="InterPro" id="IPR029021">
    <property type="entry name" value="Prot-tyrosine_phosphatase-like"/>
</dbReference>
<dbReference type="InterPro" id="IPR026893">
    <property type="entry name" value="Tyr/Ser_Pase_IphP-type"/>
</dbReference>
<dbReference type="PROSITE" id="PS50056">
    <property type="entry name" value="TYR_PHOSPHATASE_2"/>
    <property type="match status" value="1"/>
</dbReference>
<dbReference type="PROSITE" id="PS00383">
    <property type="entry name" value="TYR_PHOSPHATASE_1"/>
    <property type="match status" value="1"/>
</dbReference>
<dbReference type="RefSeq" id="WP_160363484.1">
    <property type="nucleotide sequence ID" value="NZ_JACEIB010000003.1"/>
</dbReference>
<feature type="domain" description="Tyrosine specific protein phosphatases" evidence="2">
    <location>
        <begin position="118"/>
        <end position="195"/>
    </location>
</feature>
<protein>
    <submittedName>
        <fullName evidence="3">Tyrosine-protein phosphatase</fullName>
    </submittedName>
</protein>
<dbReference type="AlphaFoldDB" id="A0A838L4Q4"/>
<dbReference type="SUPFAM" id="SSF52799">
    <property type="entry name" value="(Phosphotyrosine protein) phosphatases II"/>
    <property type="match status" value="1"/>
</dbReference>
<dbReference type="PANTHER" id="PTHR31126:SF1">
    <property type="entry name" value="TYROSINE SPECIFIC PROTEIN PHOSPHATASES DOMAIN-CONTAINING PROTEIN"/>
    <property type="match status" value="1"/>
</dbReference>
<dbReference type="Gene3D" id="3.90.190.10">
    <property type="entry name" value="Protein tyrosine phosphatase superfamily"/>
    <property type="match status" value="1"/>
</dbReference>
<evidence type="ECO:0000313" key="3">
    <source>
        <dbReference type="EMBL" id="MBA2933675.1"/>
    </source>
</evidence>
<dbReference type="InterPro" id="IPR016130">
    <property type="entry name" value="Tyr_Pase_AS"/>
</dbReference>
<proteinExistence type="inferred from homology"/>
<evidence type="ECO:0000313" key="4">
    <source>
        <dbReference type="Proteomes" id="UP000570166"/>
    </source>
</evidence>
<dbReference type="PANTHER" id="PTHR31126">
    <property type="entry name" value="TYROSINE-PROTEIN PHOSPHATASE"/>
    <property type="match status" value="1"/>
</dbReference>